<evidence type="ECO:0000313" key="1">
    <source>
        <dbReference type="EMBL" id="CAB4575436.1"/>
    </source>
</evidence>
<dbReference type="EMBL" id="CAEZTT010000048">
    <property type="protein sequence ID" value="CAB4575436.1"/>
    <property type="molecule type" value="Genomic_DNA"/>
</dbReference>
<proteinExistence type="predicted"/>
<gene>
    <name evidence="1" type="ORF">UFOPK1726_00537</name>
</gene>
<accession>A0A6J6EHW9</accession>
<dbReference type="AlphaFoldDB" id="A0A6J6EHW9"/>
<organism evidence="1">
    <name type="scientific">freshwater metagenome</name>
    <dbReference type="NCBI Taxonomy" id="449393"/>
    <lineage>
        <taxon>unclassified sequences</taxon>
        <taxon>metagenomes</taxon>
        <taxon>ecological metagenomes</taxon>
    </lineage>
</organism>
<sequence length="65" mass="6815">MEPLSVALQPAKTKLALVGAVGAEVIVPPVTNESAVTELPPFELYVTVNDRLVVTFALPDSLLVA</sequence>
<protein>
    <submittedName>
        <fullName evidence="1">Unannotated protein</fullName>
    </submittedName>
</protein>
<reference evidence="1" key="1">
    <citation type="submission" date="2020-05" db="EMBL/GenBank/DDBJ databases">
        <authorList>
            <person name="Chiriac C."/>
            <person name="Salcher M."/>
            <person name="Ghai R."/>
            <person name="Kavagutti S V."/>
        </authorList>
    </citation>
    <scope>NUCLEOTIDE SEQUENCE</scope>
</reference>
<name>A0A6J6EHW9_9ZZZZ</name>